<dbReference type="Gene3D" id="1.10.10.10">
    <property type="entry name" value="Winged helix-like DNA-binding domain superfamily/Winged helix DNA-binding domain"/>
    <property type="match status" value="1"/>
</dbReference>
<gene>
    <name evidence="8" type="ORF">JOF56_011145</name>
</gene>
<evidence type="ECO:0000256" key="4">
    <source>
        <dbReference type="ARBA" id="ARBA00023125"/>
    </source>
</evidence>
<dbReference type="NCBIfam" id="TIGR02937">
    <property type="entry name" value="sigma70-ECF"/>
    <property type="match status" value="1"/>
</dbReference>
<organism evidence="8 9">
    <name type="scientific">Kibdelosporangium banguiense</name>
    <dbReference type="NCBI Taxonomy" id="1365924"/>
    <lineage>
        <taxon>Bacteria</taxon>
        <taxon>Bacillati</taxon>
        <taxon>Actinomycetota</taxon>
        <taxon>Actinomycetes</taxon>
        <taxon>Pseudonocardiales</taxon>
        <taxon>Pseudonocardiaceae</taxon>
        <taxon>Kibdelosporangium</taxon>
    </lineage>
</organism>
<dbReference type="SUPFAM" id="SSF88659">
    <property type="entry name" value="Sigma3 and sigma4 domains of RNA polymerase sigma factors"/>
    <property type="match status" value="1"/>
</dbReference>
<dbReference type="InterPro" id="IPR036388">
    <property type="entry name" value="WH-like_DNA-bd_sf"/>
</dbReference>
<dbReference type="RefSeq" id="WP_307855711.1">
    <property type="nucleotide sequence ID" value="NZ_JAGINW010000001.1"/>
</dbReference>
<keyword evidence="3" id="KW-0731">Sigma factor</keyword>
<name>A0ABS4U2B2_9PSEU</name>
<sequence>MTFEEFAGARTQALLRYATVLTCDRHLAEDIVQEVLVRTYRKWKRIEGLRSPETYVRRMITNQFLSWRRRKASTDLPQSPEVMVELGAAMADPASRYDERDALLADVAALPKRQRAALVLRYYSDLPDEEIAEIMGCGTGTVRSHISRALATLRVTPSVTHV</sequence>
<dbReference type="PANTHER" id="PTHR43133:SF50">
    <property type="entry name" value="ECF RNA POLYMERASE SIGMA FACTOR SIGM"/>
    <property type="match status" value="1"/>
</dbReference>
<dbReference type="Pfam" id="PF04542">
    <property type="entry name" value="Sigma70_r2"/>
    <property type="match status" value="1"/>
</dbReference>
<protein>
    <submittedName>
        <fullName evidence="8">RNA polymerase sigma-70 factor (Sigma-E family)</fullName>
    </submittedName>
</protein>
<accession>A0ABS4U2B2</accession>
<reference evidence="8 9" key="1">
    <citation type="submission" date="2021-03" db="EMBL/GenBank/DDBJ databases">
        <title>Sequencing the genomes of 1000 actinobacteria strains.</title>
        <authorList>
            <person name="Klenk H.-P."/>
        </authorList>
    </citation>
    <scope>NUCLEOTIDE SEQUENCE [LARGE SCALE GENOMIC DNA]</scope>
    <source>
        <strain evidence="8 9">DSM 46670</strain>
    </source>
</reference>
<dbReference type="NCBIfam" id="TIGR02983">
    <property type="entry name" value="SigE-fam_strep"/>
    <property type="match status" value="1"/>
</dbReference>
<dbReference type="InterPro" id="IPR014284">
    <property type="entry name" value="RNA_pol_sigma-70_dom"/>
</dbReference>
<dbReference type="InterPro" id="IPR039425">
    <property type="entry name" value="RNA_pol_sigma-70-like"/>
</dbReference>
<dbReference type="Pfam" id="PF08281">
    <property type="entry name" value="Sigma70_r4_2"/>
    <property type="match status" value="1"/>
</dbReference>
<keyword evidence="2" id="KW-0805">Transcription regulation</keyword>
<keyword evidence="4" id="KW-0238">DNA-binding</keyword>
<keyword evidence="9" id="KW-1185">Reference proteome</keyword>
<evidence type="ECO:0000313" key="9">
    <source>
        <dbReference type="Proteomes" id="UP001519332"/>
    </source>
</evidence>
<dbReference type="SUPFAM" id="SSF88946">
    <property type="entry name" value="Sigma2 domain of RNA polymerase sigma factors"/>
    <property type="match status" value="1"/>
</dbReference>
<feature type="domain" description="RNA polymerase sigma factor 70 region 4 type 2" evidence="7">
    <location>
        <begin position="107"/>
        <end position="153"/>
    </location>
</feature>
<evidence type="ECO:0000256" key="2">
    <source>
        <dbReference type="ARBA" id="ARBA00023015"/>
    </source>
</evidence>
<dbReference type="InterPro" id="IPR013249">
    <property type="entry name" value="RNA_pol_sigma70_r4_t2"/>
</dbReference>
<dbReference type="CDD" id="cd06171">
    <property type="entry name" value="Sigma70_r4"/>
    <property type="match status" value="1"/>
</dbReference>
<dbReference type="InterPro" id="IPR014325">
    <property type="entry name" value="RNA_pol_sigma-E_actinobac"/>
</dbReference>
<dbReference type="Proteomes" id="UP001519332">
    <property type="component" value="Unassembled WGS sequence"/>
</dbReference>
<dbReference type="Gene3D" id="1.10.1740.10">
    <property type="match status" value="1"/>
</dbReference>
<keyword evidence="5" id="KW-0804">Transcription</keyword>
<dbReference type="EMBL" id="JAGINW010000001">
    <property type="protein sequence ID" value="MBP2330760.1"/>
    <property type="molecule type" value="Genomic_DNA"/>
</dbReference>
<comment type="caution">
    <text evidence="8">The sequence shown here is derived from an EMBL/GenBank/DDBJ whole genome shotgun (WGS) entry which is preliminary data.</text>
</comment>
<evidence type="ECO:0000256" key="5">
    <source>
        <dbReference type="ARBA" id="ARBA00023163"/>
    </source>
</evidence>
<dbReference type="PANTHER" id="PTHR43133">
    <property type="entry name" value="RNA POLYMERASE ECF-TYPE SIGMA FACTO"/>
    <property type="match status" value="1"/>
</dbReference>
<evidence type="ECO:0000256" key="3">
    <source>
        <dbReference type="ARBA" id="ARBA00023082"/>
    </source>
</evidence>
<evidence type="ECO:0000256" key="1">
    <source>
        <dbReference type="ARBA" id="ARBA00010641"/>
    </source>
</evidence>
<evidence type="ECO:0000259" key="7">
    <source>
        <dbReference type="Pfam" id="PF08281"/>
    </source>
</evidence>
<dbReference type="InterPro" id="IPR007627">
    <property type="entry name" value="RNA_pol_sigma70_r2"/>
</dbReference>
<evidence type="ECO:0000259" key="6">
    <source>
        <dbReference type="Pfam" id="PF04542"/>
    </source>
</evidence>
<dbReference type="InterPro" id="IPR013325">
    <property type="entry name" value="RNA_pol_sigma_r2"/>
</dbReference>
<dbReference type="InterPro" id="IPR013324">
    <property type="entry name" value="RNA_pol_sigma_r3/r4-like"/>
</dbReference>
<comment type="similarity">
    <text evidence="1">Belongs to the sigma-70 factor family. ECF subfamily.</text>
</comment>
<proteinExistence type="inferred from homology"/>
<feature type="domain" description="RNA polymerase sigma-70 region 2" evidence="6">
    <location>
        <begin position="13"/>
        <end position="72"/>
    </location>
</feature>
<evidence type="ECO:0000313" key="8">
    <source>
        <dbReference type="EMBL" id="MBP2330760.1"/>
    </source>
</evidence>